<sequence>MPTLPKSRAGRGRLYGLTHAQVNGLSYARTQPIPCGRMERRRVMQLLSSKWGRLSAAAMLLAAALWIWSAVRTFGEPGHRDPFEDHLSSAGWVVCLSGFLFLGLHERRLRRRRGEAEALDARRVLDGIRTLPTSANGKVALAFAALGATGWIYVGVWVRMLGRDMPLFPPGDDGELVVLAGTVACATAAIFVATHFKERR</sequence>
<proteinExistence type="predicted"/>
<feature type="transmembrane region" description="Helical" evidence="1">
    <location>
        <begin position="139"/>
        <end position="156"/>
    </location>
</feature>
<accession>A0A100JV22</accession>
<dbReference type="Proteomes" id="UP000067448">
    <property type="component" value="Unassembled WGS sequence"/>
</dbReference>
<reference evidence="3" key="3">
    <citation type="submission" date="2016-02" db="EMBL/GenBank/DDBJ databases">
        <title>Draft genome of pathogenic Streptomyces sp. in Japan.</title>
        <authorList>
            <person name="Tomihama T."/>
            <person name="Ikenaga M."/>
            <person name="Sakai M."/>
            <person name="Okubo T."/>
            <person name="Ikeda S."/>
        </authorList>
    </citation>
    <scope>NUCLEOTIDE SEQUENCE [LARGE SCALE GENOMIC DNA]</scope>
    <source>
        <strain evidence="3">S58</strain>
    </source>
</reference>
<feature type="transmembrane region" description="Helical" evidence="1">
    <location>
        <begin position="86"/>
        <end position="104"/>
    </location>
</feature>
<organism evidence="2 3">
    <name type="scientific">Streptomyces scabiei</name>
    <dbReference type="NCBI Taxonomy" id="1930"/>
    <lineage>
        <taxon>Bacteria</taxon>
        <taxon>Bacillati</taxon>
        <taxon>Actinomycetota</taxon>
        <taxon>Actinomycetes</taxon>
        <taxon>Kitasatosporales</taxon>
        <taxon>Streptomycetaceae</taxon>
        <taxon>Streptomyces</taxon>
    </lineage>
</organism>
<evidence type="ECO:0000313" key="3">
    <source>
        <dbReference type="Proteomes" id="UP000067448"/>
    </source>
</evidence>
<reference evidence="2 3" key="2">
    <citation type="journal article" date="2016" name="Genome Announc.">
        <title>Draft Genome Sequences of Streptomyces scabiei S58, Streptomyces turgidiscabies T45, and Streptomyces acidiscabies a10, the Pathogens of Potato Common Scab, Isolated in Japan.</title>
        <authorList>
            <person name="Tomihama T."/>
            <person name="Nishi Y."/>
            <person name="Sakai M."/>
            <person name="Ikenaga M."/>
            <person name="Okubo T."/>
            <person name="Ikeda S."/>
        </authorList>
    </citation>
    <scope>NUCLEOTIDE SEQUENCE [LARGE SCALE GENOMIC DNA]</scope>
    <source>
        <strain evidence="2 3">S58</strain>
    </source>
</reference>
<comment type="caution">
    <text evidence="2">The sequence shown here is derived from an EMBL/GenBank/DDBJ whole genome shotgun (WGS) entry which is preliminary data.</text>
</comment>
<protein>
    <submittedName>
        <fullName evidence="2">Uncharacterized protein</fullName>
    </submittedName>
</protein>
<gene>
    <name evidence="2" type="ORF">SsS58_06651</name>
</gene>
<evidence type="ECO:0000256" key="1">
    <source>
        <dbReference type="SAM" id="Phobius"/>
    </source>
</evidence>
<feature type="transmembrane region" description="Helical" evidence="1">
    <location>
        <begin position="51"/>
        <end position="71"/>
    </location>
</feature>
<keyword evidence="1" id="KW-0812">Transmembrane</keyword>
<dbReference type="EMBL" id="BCMM01000038">
    <property type="protein sequence ID" value="GAQ66221.1"/>
    <property type="molecule type" value="Genomic_DNA"/>
</dbReference>
<dbReference type="AlphaFoldDB" id="A0A100JV22"/>
<reference evidence="3" key="1">
    <citation type="submission" date="2015-11" db="EMBL/GenBank/DDBJ databases">
        <authorList>
            <consortium name="Cross-ministerial Strategic Innovation Promotion Program (SIP) consortium"/>
            <person name="Tomihama T."/>
            <person name="Ikenaga M."/>
            <person name="Sakai M."/>
            <person name="Okubo T."/>
            <person name="Ikeda S."/>
        </authorList>
    </citation>
    <scope>NUCLEOTIDE SEQUENCE [LARGE SCALE GENOMIC DNA]</scope>
    <source>
        <strain evidence="3">S58</strain>
    </source>
</reference>
<evidence type="ECO:0000313" key="2">
    <source>
        <dbReference type="EMBL" id="GAQ66221.1"/>
    </source>
</evidence>
<keyword evidence="1" id="KW-1133">Transmembrane helix</keyword>
<name>A0A100JV22_STRSC</name>
<keyword evidence="1" id="KW-0472">Membrane</keyword>
<feature type="transmembrane region" description="Helical" evidence="1">
    <location>
        <begin position="176"/>
        <end position="196"/>
    </location>
</feature>